<organism evidence="3 4">
    <name type="scientific">Oceanispirochaeta crateris</name>
    <dbReference type="NCBI Taxonomy" id="2518645"/>
    <lineage>
        <taxon>Bacteria</taxon>
        <taxon>Pseudomonadati</taxon>
        <taxon>Spirochaetota</taxon>
        <taxon>Spirochaetia</taxon>
        <taxon>Spirochaetales</taxon>
        <taxon>Spirochaetaceae</taxon>
        <taxon>Oceanispirochaeta</taxon>
    </lineage>
</organism>
<keyword evidence="1" id="KW-0812">Transmembrane</keyword>
<keyword evidence="3" id="KW-0378">Hydrolase</keyword>
<evidence type="ECO:0000313" key="3">
    <source>
        <dbReference type="EMBL" id="QEN06697.1"/>
    </source>
</evidence>
<dbReference type="GO" id="GO:0080120">
    <property type="term" value="P:CAAX-box protein maturation"/>
    <property type="evidence" value="ECO:0007669"/>
    <property type="project" value="UniProtKB-ARBA"/>
</dbReference>
<dbReference type="GO" id="GO:0008237">
    <property type="term" value="F:metallopeptidase activity"/>
    <property type="evidence" value="ECO:0007669"/>
    <property type="project" value="UniProtKB-KW"/>
</dbReference>
<feature type="transmembrane region" description="Helical" evidence="1">
    <location>
        <begin position="222"/>
        <end position="241"/>
    </location>
</feature>
<gene>
    <name evidence="3" type="ORF">EXM22_01325</name>
</gene>
<sequence>MENTATLSSLSEKFITNRSGVMDKPVRKFFVLTFCLSWIFWLPMIMVGEDHFLLRVAGTYGPLTAAVLLTANREGLKGLKKLLSSLLLWKTGLIWYVFCFFSTAVLALIALGIYSLLDRNKLLFNDPSQLFLSIPIFIYVLIFSVLGEETGWRGFALPKLQEKYGTLKASFIIGLIWAFWHSPLFFIEGNFHQEIPLWLFILQEIYISIVISWIYNKTGGSLLLVHIFHAASNTTLGLLPVLPQETGGDRLPLYILCGLLTILTYGIVRWGNLEEASFKEKLELSKY</sequence>
<evidence type="ECO:0000256" key="1">
    <source>
        <dbReference type="SAM" id="Phobius"/>
    </source>
</evidence>
<keyword evidence="3" id="KW-0482">Metalloprotease</keyword>
<keyword evidence="1" id="KW-1133">Transmembrane helix</keyword>
<keyword evidence="4" id="KW-1185">Reference proteome</keyword>
<feature type="transmembrane region" description="Helical" evidence="1">
    <location>
        <begin position="253"/>
        <end position="271"/>
    </location>
</feature>
<keyword evidence="1" id="KW-0472">Membrane</keyword>
<proteinExistence type="predicted"/>
<feature type="transmembrane region" description="Helical" evidence="1">
    <location>
        <begin position="29"/>
        <end position="46"/>
    </location>
</feature>
<dbReference type="AlphaFoldDB" id="A0A5C1QGV3"/>
<dbReference type="PANTHER" id="PTHR35797">
    <property type="entry name" value="PROTEASE-RELATED"/>
    <property type="match status" value="1"/>
</dbReference>
<reference evidence="3 4" key="1">
    <citation type="submission" date="2019-02" db="EMBL/GenBank/DDBJ databases">
        <title>Complete Genome Sequence and Methylome Analysis of free living Spirochaetas.</title>
        <authorList>
            <person name="Fomenkov A."/>
            <person name="Dubinina G."/>
            <person name="Leshcheva N."/>
            <person name="Mikheeva N."/>
            <person name="Grabovich M."/>
            <person name="Vincze T."/>
            <person name="Roberts R.J."/>
        </authorList>
    </citation>
    <scope>NUCLEOTIDE SEQUENCE [LARGE SCALE GENOMIC DNA]</scope>
    <source>
        <strain evidence="3 4">K2</strain>
    </source>
</reference>
<feature type="transmembrane region" description="Helical" evidence="1">
    <location>
        <begin position="93"/>
        <end position="117"/>
    </location>
</feature>
<name>A0A5C1QGV3_9SPIO</name>
<dbReference type="KEGG" id="ock:EXM22_01325"/>
<feature type="transmembrane region" description="Helical" evidence="1">
    <location>
        <begin position="52"/>
        <end position="72"/>
    </location>
</feature>
<protein>
    <submittedName>
        <fullName evidence="3">CPBP family intramembrane metalloprotease</fullName>
    </submittedName>
</protein>
<accession>A0A5C1QGV3</accession>
<dbReference type="GO" id="GO:0006508">
    <property type="term" value="P:proteolysis"/>
    <property type="evidence" value="ECO:0007669"/>
    <property type="project" value="UniProtKB-KW"/>
</dbReference>
<feature type="transmembrane region" description="Helical" evidence="1">
    <location>
        <begin position="197"/>
        <end position="215"/>
    </location>
</feature>
<dbReference type="PANTHER" id="PTHR35797:SF1">
    <property type="entry name" value="PROTEASE"/>
    <property type="match status" value="1"/>
</dbReference>
<dbReference type="InterPro" id="IPR042150">
    <property type="entry name" value="MmRce1-like"/>
</dbReference>
<dbReference type="EMBL" id="CP036150">
    <property type="protein sequence ID" value="QEN06697.1"/>
    <property type="molecule type" value="Genomic_DNA"/>
</dbReference>
<feature type="transmembrane region" description="Helical" evidence="1">
    <location>
        <begin position="167"/>
        <end position="185"/>
    </location>
</feature>
<feature type="transmembrane region" description="Helical" evidence="1">
    <location>
        <begin position="129"/>
        <end position="146"/>
    </location>
</feature>
<keyword evidence="3" id="KW-0645">Protease</keyword>
<feature type="domain" description="CAAX prenyl protease 2/Lysostaphin resistance protein A-like" evidence="2">
    <location>
        <begin position="133"/>
        <end position="234"/>
    </location>
</feature>
<dbReference type="OrthoDB" id="9777755at2"/>
<evidence type="ECO:0000259" key="2">
    <source>
        <dbReference type="Pfam" id="PF02517"/>
    </source>
</evidence>
<evidence type="ECO:0000313" key="4">
    <source>
        <dbReference type="Proteomes" id="UP000324209"/>
    </source>
</evidence>
<dbReference type="Pfam" id="PF02517">
    <property type="entry name" value="Rce1-like"/>
    <property type="match status" value="1"/>
</dbReference>
<dbReference type="Proteomes" id="UP000324209">
    <property type="component" value="Chromosome"/>
</dbReference>
<dbReference type="InterPro" id="IPR003675">
    <property type="entry name" value="Rce1/LyrA-like_dom"/>
</dbReference>
<dbReference type="GO" id="GO:0004175">
    <property type="term" value="F:endopeptidase activity"/>
    <property type="evidence" value="ECO:0007669"/>
    <property type="project" value="UniProtKB-ARBA"/>
</dbReference>